<dbReference type="Pfam" id="PF22758">
    <property type="entry name" value="Phage_cement"/>
    <property type="match status" value="1"/>
</dbReference>
<comment type="caution">
    <text evidence="1">The sequence shown here is derived from an EMBL/GenBank/DDBJ whole genome shotgun (WGS) entry which is preliminary data.</text>
</comment>
<gene>
    <name evidence="1" type="ORF">LCGC14_1304550</name>
</gene>
<reference evidence="1" key="1">
    <citation type="journal article" date="2015" name="Nature">
        <title>Complex archaea that bridge the gap between prokaryotes and eukaryotes.</title>
        <authorList>
            <person name="Spang A."/>
            <person name="Saw J.H."/>
            <person name="Jorgensen S.L."/>
            <person name="Zaremba-Niedzwiedzka K."/>
            <person name="Martijn J."/>
            <person name="Lind A.E."/>
            <person name="van Eijk R."/>
            <person name="Schleper C."/>
            <person name="Guy L."/>
            <person name="Ettema T.J."/>
        </authorList>
    </citation>
    <scope>NUCLEOTIDE SEQUENCE</scope>
</reference>
<accession>A0A0F9N5D1</accession>
<organism evidence="1">
    <name type="scientific">marine sediment metagenome</name>
    <dbReference type="NCBI Taxonomy" id="412755"/>
    <lineage>
        <taxon>unclassified sequences</taxon>
        <taxon>metagenomes</taxon>
        <taxon>ecological metagenomes</taxon>
    </lineage>
</organism>
<protein>
    <submittedName>
        <fullName evidence="1">Uncharacterized protein</fullName>
    </submittedName>
</protein>
<dbReference type="InterPro" id="IPR054438">
    <property type="entry name" value="Struct_cement_gp24/gp6"/>
</dbReference>
<dbReference type="EMBL" id="LAZR01007646">
    <property type="protein sequence ID" value="KKM83905.1"/>
    <property type="molecule type" value="Genomic_DNA"/>
</dbReference>
<evidence type="ECO:0000313" key="1">
    <source>
        <dbReference type="EMBL" id="KKM83905.1"/>
    </source>
</evidence>
<dbReference type="AlphaFoldDB" id="A0A0F9N5D1"/>
<sequence>MAVQGGYAINHNKAIAGMLVDSQRNNTVSKLNTTSATVPYGVAVARSGENGFELITDSTVIADVVGVLRREMNRAVADGDVHGAVVDRDASVLTVGTIYVPVITTVTAGQAAYVVIGNDTDPDTVGHFSNAAGTGATTALAMPNAKFISGAASGGLAALSIVVGG</sequence>
<proteinExistence type="predicted"/>
<name>A0A0F9N5D1_9ZZZZ</name>